<keyword evidence="1" id="KW-0479">Metal-binding</keyword>
<keyword evidence="13" id="KW-1185">Reference proteome</keyword>
<feature type="non-terminal residue" evidence="12">
    <location>
        <position position="1"/>
    </location>
</feature>
<accession>A0AAN5I585</accession>
<dbReference type="GO" id="GO:0008270">
    <property type="term" value="F:zinc ion binding"/>
    <property type="evidence" value="ECO:0007669"/>
    <property type="project" value="UniProtKB-KW"/>
</dbReference>
<keyword evidence="2" id="KW-0863">Zinc-finger</keyword>
<evidence type="ECO:0000256" key="7">
    <source>
        <dbReference type="ARBA" id="ARBA00023170"/>
    </source>
</evidence>
<feature type="region of interest" description="Disordered" evidence="9">
    <location>
        <begin position="77"/>
        <end position="106"/>
    </location>
</feature>
<proteinExistence type="predicted"/>
<dbReference type="InterPro" id="IPR013088">
    <property type="entry name" value="Znf_NHR/GATA"/>
</dbReference>
<dbReference type="SUPFAM" id="SSF48508">
    <property type="entry name" value="Nuclear receptor ligand-binding domain"/>
    <property type="match status" value="1"/>
</dbReference>
<evidence type="ECO:0000256" key="5">
    <source>
        <dbReference type="ARBA" id="ARBA00023125"/>
    </source>
</evidence>
<feature type="compositionally biased region" description="Basic and acidic residues" evidence="9">
    <location>
        <begin position="77"/>
        <end position="100"/>
    </location>
</feature>
<evidence type="ECO:0000256" key="9">
    <source>
        <dbReference type="SAM" id="MobiDB-lite"/>
    </source>
</evidence>
<dbReference type="EMBL" id="BTRK01000005">
    <property type="protein sequence ID" value="GMR51840.1"/>
    <property type="molecule type" value="Genomic_DNA"/>
</dbReference>
<dbReference type="SMART" id="SM00399">
    <property type="entry name" value="ZnF_C4"/>
    <property type="match status" value="1"/>
</dbReference>
<evidence type="ECO:0008006" key="14">
    <source>
        <dbReference type="Google" id="ProtNLM"/>
    </source>
</evidence>
<dbReference type="PROSITE" id="PS51843">
    <property type="entry name" value="NR_LBD"/>
    <property type="match status" value="1"/>
</dbReference>
<evidence type="ECO:0000259" key="11">
    <source>
        <dbReference type="PROSITE" id="PS51843"/>
    </source>
</evidence>
<dbReference type="InterPro" id="IPR001628">
    <property type="entry name" value="Znf_hrmn_rcpt"/>
</dbReference>
<dbReference type="PANTHER" id="PTHR46011:SF6">
    <property type="entry name" value="HIGH ZINC ACTIVATED NUCLEAR RECEPTOR PROTEIN"/>
    <property type="match status" value="1"/>
</dbReference>
<sequence>QTRKCLICEVPISMMQLGIDACRACAVFYRRAQRSTRKFTCKGISCVQDGRVSDCRSCRYYRMRELFTQAKLDNDLPSIKDTRGEKEREQGGCSESDHRVPPMTSSTQNESILRCQHCAPSISGTTPVIDRIRNGYNVMTRLRKLSELSIRPPEFSTHPTAIDDNTFQIIPSTHGMKIRTRKILTSSLFDFASIAFPEFAALKQEDKWRHISACTERVHALESCYRAAKMFPDDETIFISYTTTLGPGSYEYYITDTPLKFLDEKTKEELKKNIVENVPIWKREWGRIDPTEDEFLIMLALTFWSTDPSALPTDEDVLSRLATEYRSVIMQDLHAHYRGRGLNDYATRIGEIFCLVTDSERIASLISEDYSLLHLHSEQSK</sequence>
<dbReference type="GO" id="GO:0043565">
    <property type="term" value="F:sequence-specific DNA binding"/>
    <property type="evidence" value="ECO:0007669"/>
    <property type="project" value="InterPro"/>
</dbReference>
<dbReference type="InterPro" id="IPR000536">
    <property type="entry name" value="Nucl_hrmn_rcpt_lig-bd"/>
</dbReference>
<name>A0AAN5I585_9BILA</name>
<keyword evidence="5" id="KW-0238">DNA-binding</keyword>
<keyword evidence="3" id="KW-0862">Zinc</keyword>
<dbReference type="GO" id="GO:0003700">
    <property type="term" value="F:DNA-binding transcription factor activity"/>
    <property type="evidence" value="ECO:0007669"/>
    <property type="project" value="InterPro"/>
</dbReference>
<protein>
    <recommendedName>
        <fullName evidence="14">Nuclear receptor</fullName>
    </recommendedName>
</protein>
<feature type="domain" description="Nuclear receptor" evidence="10">
    <location>
        <begin position="2"/>
        <end position="81"/>
    </location>
</feature>
<dbReference type="Pfam" id="PF00105">
    <property type="entry name" value="zf-C4"/>
    <property type="match status" value="1"/>
</dbReference>
<comment type="caution">
    <text evidence="12">The sequence shown here is derived from an EMBL/GenBank/DDBJ whole genome shotgun (WGS) entry which is preliminary data.</text>
</comment>
<keyword evidence="4" id="KW-0805">Transcription regulation</keyword>
<evidence type="ECO:0000256" key="4">
    <source>
        <dbReference type="ARBA" id="ARBA00023015"/>
    </source>
</evidence>
<evidence type="ECO:0000313" key="12">
    <source>
        <dbReference type="EMBL" id="GMR51840.1"/>
    </source>
</evidence>
<dbReference type="Gene3D" id="1.10.565.10">
    <property type="entry name" value="Retinoid X Receptor"/>
    <property type="match status" value="1"/>
</dbReference>
<dbReference type="SMART" id="SM00430">
    <property type="entry name" value="HOLI"/>
    <property type="match status" value="1"/>
</dbReference>
<evidence type="ECO:0000256" key="2">
    <source>
        <dbReference type="ARBA" id="ARBA00022771"/>
    </source>
</evidence>
<evidence type="ECO:0000256" key="1">
    <source>
        <dbReference type="ARBA" id="ARBA00022723"/>
    </source>
</evidence>
<evidence type="ECO:0000256" key="6">
    <source>
        <dbReference type="ARBA" id="ARBA00023163"/>
    </source>
</evidence>
<evidence type="ECO:0000256" key="3">
    <source>
        <dbReference type="ARBA" id="ARBA00022833"/>
    </source>
</evidence>
<keyword evidence="7" id="KW-0675">Receptor</keyword>
<evidence type="ECO:0000256" key="8">
    <source>
        <dbReference type="ARBA" id="ARBA00023242"/>
    </source>
</evidence>
<keyword evidence="6" id="KW-0804">Transcription</keyword>
<dbReference type="PROSITE" id="PS51030">
    <property type="entry name" value="NUCLEAR_REC_DBD_2"/>
    <property type="match status" value="1"/>
</dbReference>
<keyword evidence="8" id="KW-0539">Nucleus</keyword>
<dbReference type="GO" id="GO:0005634">
    <property type="term" value="C:nucleus"/>
    <property type="evidence" value="ECO:0007669"/>
    <property type="project" value="TreeGrafter"/>
</dbReference>
<dbReference type="Proteomes" id="UP001328107">
    <property type="component" value="Unassembled WGS sequence"/>
</dbReference>
<dbReference type="SUPFAM" id="SSF57716">
    <property type="entry name" value="Glucocorticoid receptor-like (DNA-binding domain)"/>
    <property type="match status" value="1"/>
</dbReference>
<evidence type="ECO:0000313" key="13">
    <source>
        <dbReference type="Proteomes" id="UP001328107"/>
    </source>
</evidence>
<reference evidence="13" key="1">
    <citation type="submission" date="2022-10" db="EMBL/GenBank/DDBJ databases">
        <title>Genome assembly of Pristionchus species.</title>
        <authorList>
            <person name="Yoshida K."/>
            <person name="Sommer R.J."/>
        </authorList>
    </citation>
    <scope>NUCLEOTIDE SEQUENCE [LARGE SCALE GENOMIC DNA]</scope>
    <source>
        <strain evidence="13">RS5460</strain>
    </source>
</reference>
<dbReference type="Gene3D" id="3.30.50.10">
    <property type="entry name" value="Erythroid Transcription Factor GATA-1, subunit A"/>
    <property type="match status" value="1"/>
</dbReference>
<dbReference type="AlphaFoldDB" id="A0AAN5I585"/>
<dbReference type="Pfam" id="PF00104">
    <property type="entry name" value="Hormone_recep"/>
    <property type="match status" value="1"/>
</dbReference>
<dbReference type="PANTHER" id="PTHR46011">
    <property type="entry name" value="NUCLEAR HORMONE RECEPTOR FAMILY MEMBER NHR-86-RELATED"/>
    <property type="match status" value="1"/>
</dbReference>
<gene>
    <name evidence="12" type="ORF">PMAYCL1PPCAC_22035</name>
</gene>
<organism evidence="12 13">
    <name type="scientific">Pristionchus mayeri</name>
    <dbReference type="NCBI Taxonomy" id="1317129"/>
    <lineage>
        <taxon>Eukaryota</taxon>
        <taxon>Metazoa</taxon>
        <taxon>Ecdysozoa</taxon>
        <taxon>Nematoda</taxon>
        <taxon>Chromadorea</taxon>
        <taxon>Rhabditida</taxon>
        <taxon>Rhabditina</taxon>
        <taxon>Diplogasteromorpha</taxon>
        <taxon>Diplogasteroidea</taxon>
        <taxon>Neodiplogasteridae</taxon>
        <taxon>Pristionchus</taxon>
    </lineage>
</organism>
<evidence type="ECO:0000259" key="10">
    <source>
        <dbReference type="PROSITE" id="PS51030"/>
    </source>
</evidence>
<dbReference type="InterPro" id="IPR035500">
    <property type="entry name" value="NHR-like_dom_sf"/>
</dbReference>
<feature type="domain" description="NR LBD" evidence="11">
    <location>
        <begin position="134"/>
        <end position="381"/>
    </location>
</feature>